<dbReference type="Proteomes" id="UP000823635">
    <property type="component" value="Unassembled WGS sequence"/>
</dbReference>
<dbReference type="InterPro" id="IPR000890">
    <property type="entry name" value="Aliphatic_acid_kin_short-chain"/>
</dbReference>
<keyword evidence="4 9" id="KW-0808">Transferase</keyword>
<evidence type="ECO:0000256" key="2">
    <source>
        <dbReference type="ARBA" id="ARBA00008748"/>
    </source>
</evidence>
<dbReference type="SUPFAM" id="SSF53067">
    <property type="entry name" value="Actin-like ATPase domain"/>
    <property type="match status" value="2"/>
</dbReference>
<evidence type="ECO:0000313" key="11">
    <source>
        <dbReference type="EMBL" id="MBO8428340.1"/>
    </source>
</evidence>
<reference evidence="11" key="1">
    <citation type="submission" date="2020-10" db="EMBL/GenBank/DDBJ databases">
        <authorList>
            <person name="Gilroy R."/>
        </authorList>
    </citation>
    <scope>NUCLEOTIDE SEQUENCE</scope>
    <source>
        <strain evidence="11">15467</strain>
    </source>
</reference>
<dbReference type="Pfam" id="PF00871">
    <property type="entry name" value="Acetate_kinase"/>
    <property type="match status" value="1"/>
</dbReference>
<keyword evidence="3 9" id="KW-0963">Cytoplasm</keyword>
<evidence type="ECO:0000256" key="9">
    <source>
        <dbReference type="HAMAP-Rule" id="MF_00542"/>
    </source>
</evidence>
<dbReference type="NCBIfam" id="NF002834">
    <property type="entry name" value="PRK03011.1-5"/>
    <property type="match status" value="1"/>
</dbReference>
<dbReference type="GO" id="GO:0006083">
    <property type="term" value="P:acetate metabolic process"/>
    <property type="evidence" value="ECO:0007669"/>
    <property type="project" value="TreeGrafter"/>
</dbReference>
<dbReference type="PRINTS" id="PR00471">
    <property type="entry name" value="ACETATEKNASE"/>
</dbReference>
<dbReference type="GO" id="GO:0008776">
    <property type="term" value="F:acetate kinase activity"/>
    <property type="evidence" value="ECO:0007669"/>
    <property type="project" value="TreeGrafter"/>
</dbReference>
<evidence type="ECO:0000256" key="4">
    <source>
        <dbReference type="ARBA" id="ARBA00022679"/>
    </source>
</evidence>
<keyword evidence="5 9" id="KW-0547">Nucleotide-binding</keyword>
<dbReference type="PIRSF" id="PIRSF036458">
    <property type="entry name" value="Butyrate_kin"/>
    <property type="match status" value="1"/>
</dbReference>
<protein>
    <recommendedName>
        <fullName evidence="9">Probable butyrate kinase</fullName>
        <shortName evidence="9">BK</shortName>
        <ecNumber evidence="9">2.7.2.7</ecNumber>
    </recommendedName>
    <alternativeName>
        <fullName evidence="9">Branched-chain carboxylic acid kinase</fullName>
    </alternativeName>
</protein>
<dbReference type="CDD" id="cd24011">
    <property type="entry name" value="ASKHA_NBD_BK"/>
    <property type="match status" value="1"/>
</dbReference>
<evidence type="ECO:0000256" key="1">
    <source>
        <dbReference type="ARBA" id="ARBA00004496"/>
    </source>
</evidence>
<evidence type="ECO:0000256" key="10">
    <source>
        <dbReference type="RuleBase" id="RU003835"/>
    </source>
</evidence>
<dbReference type="InterPro" id="IPR011245">
    <property type="entry name" value="Butyrate_kin"/>
</dbReference>
<reference evidence="11" key="2">
    <citation type="journal article" date="2021" name="PeerJ">
        <title>Extensive microbial diversity within the chicken gut microbiome revealed by metagenomics and culture.</title>
        <authorList>
            <person name="Gilroy R."/>
            <person name="Ravi A."/>
            <person name="Getino M."/>
            <person name="Pursley I."/>
            <person name="Horton D.L."/>
            <person name="Alikhan N.F."/>
            <person name="Baker D."/>
            <person name="Gharbi K."/>
            <person name="Hall N."/>
            <person name="Watson M."/>
            <person name="Adriaenssens E.M."/>
            <person name="Foster-Nyarko E."/>
            <person name="Jarju S."/>
            <person name="Secka A."/>
            <person name="Antonio M."/>
            <person name="Oren A."/>
            <person name="Chaudhuri R.R."/>
            <person name="La Ragione R."/>
            <person name="Hildebrand F."/>
            <person name="Pallen M.J."/>
        </authorList>
    </citation>
    <scope>NUCLEOTIDE SEQUENCE</scope>
    <source>
        <strain evidence="11">15467</strain>
    </source>
</reference>
<dbReference type="PROSITE" id="PS01075">
    <property type="entry name" value="ACETATE_KINASE_1"/>
    <property type="match status" value="1"/>
</dbReference>
<dbReference type="InterPro" id="IPR043129">
    <property type="entry name" value="ATPase_NBD"/>
</dbReference>
<dbReference type="Gene3D" id="3.30.420.40">
    <property type="match status" value="2"/>
</dbReference>
<dbReference type="AlphaFoldDB" id="A0A9D9DKD9"/>
<comment type="similarity">
    <text evidence="2 9 10">Belongs to the acetokinase family.</text>
</comment>
<keyword evidence="6 9" id="KW-0418">Kinase</keyword>
<comment type="caution">
    <text evidence="11">The sequence shown here is derived from an EMBL/GenBank/DDBJ whole genome shotgun (WGS) entry which is preliminary data.</text>
</comment>
<comment type="catalytic activity">
    <reaction evidence="8 9">
        <text>butanoate + ATP = butanoyl phosphate + ADP</text>
        <dbReference type="Rhea" id="RHEA:13585"/>
        <dbReference type="ChEBI" id="CHEBI:17968"/>
        <dbReference type="ChEBI" id="CHEBI:30616"/>
        <dbReference type="ChEBI" id="CHEBI:58079"/>
        <dbReference type="ChEBI" id="CHEBI:456216"/>
        <dbReference type="EC" id="2.7.2.7"/>
    </reaction>
</comment>
<dbReference type="GO" id="GO:0005524">
    <property type="term" value="F:ATP binding"/>
    <property type="evidence" value="ECO:0007669"/>
    <property type="project" value="UniProtKB-KW"/>
</dbReference>
<name>A0A9D9DKD9_9BACT</name>
<dbReference type="HAMAP" id="MF_00542">
    <property type="entry name" value="Butyrate_kinase"/>
    <property type="match status" value="1"/>
</dbReference>
<dbReference type="GO" id="GO:0047761">
    <property type="term" value="F:butyrate kinase activity"/>
    <property type="evidence" value="ECO:0007669"/>
    <property type="project" value="UniProtKB-UniRule"/>
</dbReference>
<evidence type="ECO:0000256" key="6">
    <source>
        <dbReference type="ARBA" id="ARBA00022777"/>
    </source>
</evidence>
<dbReference type="InterPro" id="IPR023865">
    <property type="entry name" value="Aliphatic_acid_kinase_CS"/>
</dbReference>
<dbReference type="PANTHER" id="PTHR21060">
    <property type="entry name" value="ACETATE KINASE"/>
    <property type="match status" value="1"/>
</dbReference>
<accession>A0A9D9DKD9</accession>
<proteinExistence type="inferred from homology"/>
<dbReference type="PANTHER" id="PTHR21060:SF3">
    <property type="entry name" value="BUTYRATE KINASE 2-RELATED"/>
    <property type="match status" value="1"/>
</dbReference>
<dbReference type="EMBL" id="JADINB010000005">
    <property type="protein sequence ID" value="MBO8428340.1"/>
    <property type="molecule type" value="Genomic_DNA"/>
</dbReference>
<evidence type="ECO:0000313" key="12">
    <source>
        <dbReference type="Proteomes" id="UP000823635"/>
    </source>
</evidence>
<keyword evidence="7 9" id="KW-0067">ATP-binding</keyword>
<evidence type="ECO:0000256" key="5">
    <source>
        <dbReference type="ARBA" id="ARBA00022741"/>
    </source>
</evidence>
<comment type="subcellular location">
    <subcellularLocation>
        <location evidence="1 9">Cytoplasm</location>
    </subcellularLocation>
</comment>
<dbReference type="NCBIfam" id="TIGR02707">
    <property type="entry name" value="butyr_kinase"/>
    <property type="match status" value="1"/>
</dbReference>
<organism evidence="11 12">
    <name type="scientific">Candidatus Egerieousia excrementavium</name>
    <dbReference type="NCBI Taxonomy" id="2840778"/>
    <lineage>
        <taxon>Bacteria</taxon>
        <taxon>Pseudomonadati</taxon>
        <taxon>Bacteroidota</taxon>
        <taxon>Bacteroidia</taxon>
        <taxon>Bacteroidales</taxon>
        <taxon>Candidatus Egerieousia</taxon>
    </lineage>
</organism>
<evidence type="ECO:0000256" key="8">
    <source>
        <dbReference type="ARBA" id="ARBA00048596"/>
    </source>
</evidence>
<dbReference type="EC" id="2.7.2.7" evidence="9"/>
<evidence type="ECO:0000256" key="7">
    <source>
        <dbReference type="ARBA" id="ARBA00022840"/>
    </source>
</evidence>
<dbReference type="GO" id="GO:0005737">
    <property type="term" value="C:cytoplasm"/>
    <property type="evidence" value="ECO:0007669"/>
    <property type="project" value="UniProtKB-SubCell"/>
</dbReference>
<evidence type="ECO:0000256" key="3">
    <source>
        <dbReference type="ARBA" id="ARBA00022490"/>
    </source>
</evidence>
<sequence>MAKMILAINPGSTSTKIAVYKDGNELFTKTLRHSNEELAPFSHVADQLEFRKEAIKCALKENGVALSDLNIIVGRGGLVRPLPSGVYKVNARMIADIASGERGEHASNLGAMIARELADEAGGIMAIIADPVVVDELEPLARVTGHPAFRKISIFHALNQKSIAKLYAREHGRKYDELNLIVAHLGGGISVGIHKKGKVVDVNDALSGEGPFSPERSGSLPAAQLVDACFSGKYTKDELKKMISGKGGVVAYLGTNSFQEVERRAAEGDKQARLISDAFAYRLAKEIGAMATVVCGKVDAIILTGGIAYNKELMEAVERRVSFIAPVSVYPGEDEMGALAQNGLNVLEGIEEAKEY</sequence>
<gene>
    <name evidence="9 11" type="primary">buk</name>
    <name evidence="11" type="ORF">IAC68_00190</name>
</gene>